<accession>A0A6J5GRQ9</accession>
<keyword evidence="2" id="KW-0238">DNA-binding</keyword>
<evidence type="ECO:0008006" key="8">
    <source>
        <dbReference type="Google" id="ProtNLM"/>
    </source>
</evidence>
<dbReference type="Gene3D" id="3.30.450.40">
    <property type="match status" value="1"/>
</dbReference>
<dbReference type="InterPro" id="IPR029016">
    <property type="entry name" value="GAF-like_dom_sf"/>
</dbReference>
<dbReference type="PROSITE" id="PS51078">
    <property type="entry name" value="ICLR_ED"/>
    <property type="match status" value="1"/>
</dbReference>
<keyword evidence="7" id="KW-1185">Reference proteome</keyword>
<dbReference type="GO" id="GO:0003677">
    <property type="term" value="F:DNA binding"/>
    <property type="evidence" value="ECO:0007669"/>
    <property type="project" value="UniProtKB-KW"/>
</dbReference>
<feature type="domain" description="HTH iclR-type" evidence="4">
    <location>
        <begin position="100"/>
        <end position="162"/>
    </location>
</feature>
<dbReference type="Pfam" id="PF09339">
    <property type="entry name" value="HTH_IclR"/>
    <property type="match status" value="1"/>
</dbReference>
<sequence>MAVATDLTRQQSALNALHISDYNFAARSPSIGAHGESFRYSRFAGARSVLSKTQYSPIDHPIEAPSADDAAQSTASAARGPAVLASRTAHEAHKDDRHFVTALARGLEVLACFRSGDKSLSNQELALRCRLPKSTVSRLTHTLTLLGYLIHLKESGKYRLGTASLALGSAMLARLDVRKIARPVMQELADISGATVSLGTRDRLSMIYVENCRGSVALTLTLEVGSRIPVATSAIGRAWLAAIPEHDRLSFMEQVRELDHIAWPKTRRGIEKALDDYRTLGVTTSFGDWQKDVNGIARAFQPGGELPIMAINVGGPSFKLSKEFLLEEVRPRLIDVVTQLEIALSH</sequence>
<dbReference type="Proteomes" id="UP000494252">
    <property type="component" value="Unassembled WGS sequence"/>
</dbReference>
<dbReference type="SMART" id="SM00346">
    <property type="entry name" value="HTH_ICLR"/>
    <property type="match status" value="1"/>
</dbReference>
<dbReference type="EMBL" id="CADIKI010000022">
    <property type="protein sequence ID" value="CAB3805922.1"/>
    <property type="molecule type" value="Genomic_DNA"/>
</dbReference>
<evidence type="ECO:0000259" key="5">
    <source>
        <dbReference type="PROSITE" id="PS51078"/>
    </source>
</evidence>
<dbReference type="InterPro" id="IPR050707">
    <property type="entry name" value="HTH_MetabolicPath_Reg"/>
</dbReference>
<evidence type="ECO:0000256" key="3">
    <source>
        <dbReference type="ARBA" id="ARBA00023163"/>
    </source>
</evidence>
<dbReference type="Gene3D" id="1.10.10.10">
    <property type="entry name" value="Winged helix-like DNA-binding domain superfamily/Winged helix DNA-binding domain"/>
    <property type="match status" value="1"/>
</dbReference>
<dbReference type="InterPro" id="IPR036388">
    <property type="entry name" value="WH-like_DNA-bd_sf"/>
</dbReference>
<evidence type="ECO:0000259" key="4">
    <source>
        <dbReference type="PROSITE" id="PS51077"/>
    </source>
</evidence>
<dbReference type="SUPFAM" id="SSF55781">
    <property type="entry name" value="GAF domain-like"/>
    <property type="match status" value="1"/>
</dbReference>
<dbReference type="AlphaFoldDB" id="A0A6J5GRQ9"/>
<dbReference type="GO" id="GO:0045892">
    <property type="term" value="P:negative regulation of DNA-templated transcription"/>
    <property type="evidence" value="ECO:0007669"/>
    <property type="project" value="TreeGrafter"/>
</dbReference>
<dbReference type="Pfam" id="PF01614">
    <property type="entry name" value="IclR_C"/>
    <property type="match status" value="1"/>
</dbReference>
<dbReference type="GO" id="GO:0003700">
    <property type="term" value="F:DNA-binding transcription factor activity"/>
    <property type="evidence" value="ECO:0007669"/>
    <property type="project" value="TreeGrafter"/>
</dbReference>
<dbReference type="InterPro" id="IPR014757">
    <property type="entry name" value="Tscrpt_reg_IclR_C"/>
</dbReference>
<dbReference type="PANTHER" id="PTHR30136">
    <property type="entry name" value="HELIX-TURN-HELIX TRANSCRIPTIONAL REGULATOR, ICLR FAMILY"/>
    <property type="match status" value="1"/>
</dbReference>
<name>A0A6J5GRQ9_9BURK</name>
<proteinExistence type="predicted"/>
<dbReference type="InterPro" id="IPR036390">
    <property type="entry name" value="WH_DNA-bd_sf"/>
</dbReference>
<dbReference type="InterPro" id="IPR005471">
    <property type="entry name" value="Tscrpt_reg_IclR_N"/>
</dbReference>
<keyword evidence="3" id="KW-0804">Transcription</keyword>
<organism evidence="6 7">
    <name type="scientific">Paraburkholderia fynbosensis</name>
    <dbReference type="NCBI Taxonomy" id="1200993"/>
    <lineage>
        <taxon>Bacteria</taxon>
        <taxon>Pseudomonadati</taxon>
        <taxon>Pseudomonadota</taxon>
        <taxon>Betaproteobacteria</taxon>
        <taxon>Burkholderiales</taxon>
        <taxon>Burkholderiaceae</taxon>
        <taxon>Paraburkholderia</taxon>
    </lineage>
</organism>
<feature type="domain" description="IclR-ED" evidence="5">
    <location>
        <begin position="163"/>
        <end position="346"/>
    </location>
</feature>
<reference evidence="6 7" key="1">
    <citation type="submission" date="2020-04" db="EMBL/GenBank/DDBJ databases">
        <authorList>
            <person name="De Canck E."/>
        </authorList>
    </citation>
    <scope>NUCLEOTIDE SEQUENCE [LARGE SCALE GENOMIC DNA]</scope>
    <source>
        <strain evidence="6 7">LMG 27177</strain>
    </source>
</reference>
<keyword evidence="1" id="KW-0805">Transcription regulation</keyword>
<evidence type="ECO:0000256" key="2">
    <source>
        <dbReference type="ARBA" id="ARBA00023125"/>
    </source>
</evidence>
<dbReference type="PROSITE" id="PS51077">
    <property type="entry name" value="HTH_ICLR"/>
    <property type="match status" value="1"/>
</dbReference>
<evidence type="ECO:0000256" key="1">
    <source>
        <dbReference type="ARBA" id="ARBA00023015"/>
    </source>
</evidence>
<dbReference type="PANTHER" id="PTHR30136:SF33">
    <property type="entry name" value="TRANSCRIPTIONAL REGULATORY PROTEIN"/>
    <property type="match status" value="1"/>
</dbReference>
<protein>
    <recommendedName>
        <fullName evidence="8">HTH-type transcriptional regulator TsaQ1/TsaQ2</fullName>
    </recommendedName>
</protein>
<evidence type="ECO:0000313" key="6">
    <source>
        <dbReference type="EMBL" id="CAB3805922.1"/>
    </source>
</evidence>
<dbReference type="SUPFAM" id="SSF46785">
    <property type="entry name" value="Winged helix' DNA-binding domain"/>
    <property type="match status" value="1"/>
</dbReference>
<evidence type="ECO:0000313" key="7">
    <source>
        <dbReference type="Proteomes" id="UP000494252"/>
    </source>
</evidence>
<gene>
    <name evidence="6" type="ORF">LMG27177_05995</name>
</gene>